<evidence type="ECO:0000313" key="2">
    <source>
        <dbReference type="EMBL" id="KAG5533772.1"/>
    </source>
</evidence>
<reference evidence="2" key="1">
    <citation type="submission" date="2020-08" db="EMBL/GenBank/DDBJ databases">
        <title>Plant Genome Project.</title>
        <authorList>
            <person name="Zhang R.-G."/>
        </authorList>
    </citation>
    <scope>NUCLEOTIDE SEQUENCE</scope>
    <source>
        <strain evidence="2">WSP0</strain>
        <tissue evidence="2">Leaf</tissue>
    </source>
</reference>
<feature type="region of interest" description="Disordered" evidence="1">
    <location>
        <begin position="49"/>
        <end position="118"/>
    </location>
</feature>
<organism evidence="2 3">
    <name type="scientific">Rhododendron griersonianum</name>
    <dbReference type="NCBI Taxonomy" id="479676"/>
    <lineage>
        <taxon>Eukaryota</taxon>
        <taxon>Viridiplantae</taxon>
        <taxon>Streptophyta</taxon>
        <taxon>Embryophyta</taxon>
        <taxon>Tracheophyta</taxon>
        <taxon>Spermatophyta</taxon>
        <taxon>Magnoliopsida</taxon>
        <taxon>eudicotyledons</taxon>
        <taxon>Gunneridae</taxon>
        <taxon>Pentapetalae</taxon>
        <taxon>asterids</taxon>
        <taxon>Ericales</taxon>
        <taxon>Ericaceae</taxon>
        <taxon>Ericoideae</taxon>
        <taxon>Rhodoreae</taxon>
        <taxon>Rhododendron</taxon>
    </lineage>
</organism>
<accession>A0AAV6IY55</accession>
<dbReference type="Proteomes" id="UP000823749">
    <property type="component" value="Chromosome 9"/>
</dbReference>
<gene>
    <name evidence="2" type="ORF">RHGRI_027828</name>
</gene>
<protein>
    <submittedName>
        <fullName evidence="2">Uncharacterized protein</fullName>
    </submittedName>
</protein>
<keyword evidence="3" id="KW-1185">Reference proteome</keyword>
<proteinExistence type="predicted"/>
<dbReference type="EMBL" id="JACTNZ010000009">
    <property type="protein sequence ID" value="KAG5533772.1"/>
    <property type="molecule type" value="Genomic_DNA"/>
</dbReference>
<dbReference type="AlphaFoldDB" id="A0AAV6IY55"/>
<feature type="compositionally biased region" description="Polar residues" evidence="1">
    <location>
        <begin position="91"/>
        <end position="105"/>
    </location>
</feature>
<evidence type="ECO:0000313" key="3">
    <source>
        <dbReference type="Proteomes" id="UP000823749"/>
    </source>
</evidence>
<evidence type="ECO:0000256" key="1">
    <source>
        <dbReference type="SAM" id="MobiDB-lite"/>
    </source>
</evidence>
<comment type="caution">
    <text evidence="2">The sequence shown here is derived from an EMBL/GenBank/DDBJ whole genome shotgun (WGS) entry which is preliminary data.</text>
</comment>
<sequence>METKRERDPSMRWTNERHMDYLNSMEDSFVQTMLKNNGSLLRLDRYVPDSSESTLDLKLSERRRRRRHSTSSDIHIPYPKKTRTDMKTKRPSSQPHTSSQDQLISTKPPKEQFPNVGIMLTISTI</sequence>
<name>A0AAV6IY55_9ERIC</name>